<dbReference type="KEGG" id="lgi:LOTGIDRAFT_172437"/>
<reference evidence="2 3" key="1">
    <citation type="journal article" date="2013" name="Nature">
        <title>Insights into bilaterian evolution from three spiralian genomes.</title>
        <authorList>
            <person name="Simakov O."/>
            <person name="Marletaz F."/>
            <person name="Cho S.J."/>
            <person name="Edsinger-Gonzales E."/>
            <person name="Havlak P."/>
            <person name="Hellsten U."/>
            <person name="Kuo D.H."/>
            <person name="Larsson T."/>
            <person name="Lv J."/>
            <person name="Arendt D."/>
            <person name="Savage R."/>
            <person name="Osoegawa K."/>
            <person name="de Jong P."/>
            <person name="Grimwood J."/>
            <person name="Chapman J.A."/>
            <person name="Shapiro H."/>
            <person name="Aerts A."/>
            <person name="Otillar R.P."/>
            <person name="Terry A.Y."/>
            <person name="Boore J.L."/>
            <person name="Grigoriev I.V."/>
            <person name="Lindberg D.R."/>
            <person name="Seaver E.C."/>
            <person name="Weisblat D.A."/>
            <person name="Putnam N.H."/>
            <person name="Rokhsar D.S."/>
        </authorList>
    </citation>
    <scope>NUCLEOTIDE SEQUENCE [LARGE SCALE GENOMIC DNA]</scope>
</reference>
<name>V4B6I7_LOTGI</name>
<dbReference type="SUPFAM" id="SSF57625">
    <property type="entry name" value="Invertebrate chitin-binding proteins"/>
    <property type="match status" value="1"/>
</dbReference>
<dbReference type="Proteomes" id="UP000030746">
    <property type="component" value="Unassembled WGS sequence"/>
</dbReference>
<dbReference type="GeneID" id="20242098"/>
<dbReference type="HOGENOM" id="CLU_804842_0_0_1"/>
<accession>V4B6I7</accession>
<dbReference type="EMBL" id="KB200406">
    <property type="protein sequence ID" value="ESP01687.1"/>
    <property type="molecule type" value="Genomic_DNA"/>
</dbReference>
<dbReference type="OrthoDB" id="6146172at2759"/>
<dbReference type="GO" id="GO:0005576">
    <property type="term" value="C:extracellular region"/>
    <property type="evidence" value="ECO:0007669"/>
    <property type="project" value="InterPro"/>
</dbReference>
<dbReference type="InterPro" id="IPR002557">
    <property type="entry name" value="Chitin-bd_dom"/>
</dbReference>
<sequence>MAVDGTTSGFLQFCSFGTVWDSNNIACVWPSSTIVNPCTNQTSGKMMKYYSHCSAYWYCSGGSATSKCCPPGEKFQEDLGCISDGTSQCEDEFCNDFSTTANLSMPCSLQSSDCPAGTTFDELGCTCQKNSGEYNIREAFFWCGLDVCHAGIDIPFTGNNIEDVSMNRFYVEYDKINVTGGTAIFQNNQSHISIPGTANMPMGTDLYISITFKVGDSVPILQAVLENKRCDGAEEPSTSITVLDSSITGYVDLDVKLLTEGSPGQNNVKFTVPKNIWLETSIRYDGQTVTVSVFKESNLLHQTSWQSTGPVLVRRSPIGFGSLCSDYANFTGSLRQFLLYRCDMV</sequence>
<feature type="domain" description="Chitin-binding type-2" evidence="1">
    <location>
        <begin position="35"/>
        <end position="91"/>
    </location>
</feature>
<proteinExistence type="predicted"/>
<dbReference type="CTD" id="20242098"/>
<dbReference type="InterPro" id="IPR036508">
    <property type="entry name" value="Chitin-bd_dom_sf"/>
</dbReference>
<dbReference type="GO" id="GO:0008061">
    <property type="term" value="F:chitin binding"/>
    <property type="evidence" value="ECO:0007669"/>
    <property type="project" value="InterPro"/>
</dbReference>
<dbReference type="PROSITE" id="PS50940">
    <property type="entry name" value="CHIT_BIND_II"/>
    <property type="match status" value="1"/>
</dbReference>
<gene>
    <name evidence="2" type="ORF">LOTGIDRAFT_172437</name>
</gene>
<dbReference type="AlphaFoldDB" id="V4B6I7"/>
<evidence type="ECO:0000313" key="3">
    <source>
        <dbReference type="Proteomes" id="UP000030746"/>
    </source>
</evidence>
<keyword evidence="3" id="KW-1185">Reference proteome</keyword>
<dbReference type="RefSeq" id="XP_009047577.1">
    <property type="nucleotide sequence ID" value="XM_009049329.1"/>
</dbReference>
<evidence type="ECO:0000259" key="1">
    <source>
        <dbReference type="PROSITE" id="PS50940"/>
    </source>
</evidence>
<protein>
    <recommendedName>
        <fullName evidence="1">Chitin-binding type-2 domain-containing protein</fullName>
    </recommendedName>
</protein>
<evidence type="ECO:0000313" key="2">
    <source>
        <dbReference type="EMBL" id="ESP01687.1"/>
    </source>
</evidence>
<organism evidence="2 3">
    <name type="scientific">Lottia gigantea</name>
    <name type="common">Giant owl limpet</name>
    <dbReference type="NCBI Taxonomy" id="225164"/>
    <lineage>
        <taxon>Eukaryota</taxon>
        <taxon>Metazoa</taxon>
        <taxon>Spiralia</taxon>
        <taxon>Lophotrochozoa</taxon>
        <taxon>Mollusca</taxon>
        <taxon>Gastropoda</taxon>
        <taxon>Patellogastropoda</taxon>
        <taxon>Lottioidea</taxon>
        <taxon>Lottiidae</taxon>
        <taxon>Lottia</taxon>
    </lineage>
</organism>